<accession>A0A645I633</accession>
<comment type="caution">
    <text evidence="1">The sequence shown here is derived from an EMBL/GenBank/DDBJ whole genome shotgun (WGS) entry which is preliminary data.</text>
</comment>
<name>A0A645I633_9ZZZZ</name>
<sequence>MHNQRVILRATLNRKNFLYSGFVQRVGGKAVYRFGRNGNHPSRLQQRSGSLHAAFITTEHLGYRHVHYACPSAIRLSFSV</sequence>
<reference evidence="1" key="1">
    <citation type="submission" date="2019-08" db="EMBL/GenBank/DDBJ databases">
        <authorList>
            <person name="Kucharzyk K."/>
            <person name="Murdoch R.W."/>
            <person name="Higgins S."/>
            <person name="Loffler F."/>
        </authorList>
    </citation>
    <scope>NUCLEOTIDE SEQUENCE</scope>
</reference>
<gene>
    <name evidence="1" type="ORF">SDC9_194373</name>
</gene>
<evidence type="ECO:0000313" key="1">
    <source>
        <dbReference type="EMBL" id="MPN46775.1"/>
    </source>
</evidence>
<dbReference type="EMBL" id="VSSQ01107714">
    <property type="protein sequence ID" value="MPN46775.1"/>
    <property type="molecule type" value="Genomic_DNA"/>
</dbReference>
<proteinExistence type="predicted"/>
<dbReference type="AlphaFoldDB" id="A0A645I633"/>
<organism evidence="1">
    <name type="scientific">bioreactor metagenome</name>
    <dbReference type="NCBI Taxonomy" id="1076179"/>
    <lineage>
        <taxon>unclassified sequences</taxon>
        <taxon>metagenomes</taxon>
        <taxon>ecological metagenomes</taxon>
    </lineage>
</organism>
<protein>
    <submittedName>
        <fullName evidence="1">Uncharacterized protein</fullName>
    </submittedName>
</protein>